<evidence type="ECO:0000313" key="1">
    <source>
        <dbReference type="EMBL" id="KAG8222179.1"/>
    </source>
</evidence>
<dbReference type="AlphaFoldDB" id="A0A8K0JTX8"/>
<keyword evidence="2" id="KW-1185">Reference proteome</keyword>
<comment type="caution">
    <text evidence="1">The sequence shown here is derived from an EMBL/GenBank/DDBJ whole genome shotgun (WGS) entry which is preliminary data.</text>
</comment>
<reference evidence="1" key="2">
    <citation type="submission" date="2017-10" db="EMBL/GenBank/DDBJ databases">
        <title>Ladona fulva Genome sequencing and assembly.</title>
        <authorList>
            <person name="Murali S."/>
            <person name="Richards S."/>
            <person name="Bandaranaike D."/>
            <person name="Bellair M."/>
            <person name="Blankenburg K."/>
            <person name="Chao H."/>
            <person name="Dinh H."/>
            <person name="Doddapaneni H."/>
            <person name="Dugan-Rocha S."/>
            <person name="Elkadiri S."/>
            <person name="Gnanaolivu R."/>
            <person name="Hernandez B."/>
            <person name="Skinner E."/>
            <person name="Javaid M."/>
            <person name="Lee S."/>
            <person name="Li M."/>
            <person name="Ming W."/>
            <person name="Munidasa M."/>
            <person name="Muniz J."/>
            <person name="Nguyen L."/>
            <person name="Hughes D."/>
            <person name="Osuji N."/>
            <person name="Pu L.-L."/>
            <person name="Puazo M."/>
            <person name="Qu C."/>
            <person name="Quiroz J."/>
            <person name="Raj R."/>
            <person name="Weissenberger G."/>
            <person name="Xin Y."/>
            <person name="Zou X."/>
            <person name="Han Y."/>
            <person name="Worley K."/>
            <person name="Muzny D."/>
            <person name="Gibbs R."/>
        </authorList>
    </citation>
    <scope>NUCLEOTIDE SEQUENCE</scope>
    <source>
        <strain evidence="1">Sampled in the wild</strain>
    </source>
</reference>
<sequence length="142" mass="16865">METASEKTDEWTPKYRNDSRQWIVCEEDQKTKWAIPNSTSKSTFVKPDENDFRPIGRRKKLFHRFFLNEVQVEPTGTDKRPIPTYRTEYMENFNQALTKNEKDSHDKKALVHKLKELTDSTNPNKRYAFGSTICATRQCNQW</sequence>
<reference evidence="1" key="1">
    <citation type="submission" date="2013-04" db="EMBL/GenBank/DDBJ databases">
        <authorList>
            <person name="Qu J."/>
            <person name="Murali S.C."/>
            <person name="Bandaranaike D."/>
            <person name="Bellair M."/>
            <person name="Blankenburg K."/>
            <person name="Chao H."/>
            <person name="Dinh H."/>
            <person name="Doddapaneni H."/>
            <person name="Downs B."/>
            <person name="Dugan-Rocha S."/>
            <person name="Elkadiri S."/>
            <person name="Gnanaolivu R.D."/>
            <person name="Hernandez B."/>
            <person name="Javaid M."/>
            <person name="Jayaseelan J.C."/>
            <person name="Lee S."/>
            <person name="Li M."/>
            <person name="Ming W."/>
            <person name="Munidasa M."/>
            <person name="Muniz J."/>
            <person name="Nguyen L."/>
            <person name="Ongeri F."/>
            <person name="Osuji N."/>
            <person name="Pu L.-L."/>
            <person name="Puazo M."/>
            <person name="Qu C."/>
            <person name="Quiroz J."/>
            <person name="Raj R."/>
            <person name="Weissenberger G."/>
            <person name="Xin Y."/>
            <person name="Zou X."/>
            <person name="Han Y."/>
            <person name="Richards S."/>
            <person name="Worley K."/>
            <person name="Muzny D."/>
            <person name="Gibbs R."/>
        </authorList>
    </citation>
    <scope>NUCLEOTIDE SEQUENCE</scope>
    <source>
        <strain evidence="1">Sampled in the wild</strain>
    </source>
</reference>
<gene>
    <name evidence="1" type="ORF">J437_LFUL001271</name>
</gene>
<protein>
    <submittedName>
        <fullName evidence="1">Uncharacterized protein</fullName>
    </submittedName>
</protein>
<proteinExistence type="predicted"/>
<dbReference type="Proteomes" id="UP000792457">
    <property type="component" value="Unassembled WGS sequence"/>
</dbReference>
<organism evidence="1 2">
    <name type="scientific">Ladona fulva</name>
    <name type="common">Scarce chaser dragonfly</name>
    <name type="synonym">Libellula fulva</name>
    <dbReference type="NCBI Taxonomy" id="123851"/>
    <lineage>
        <taxon>Eukaryota</taxon>
        <taxon>Metazoa</taxon>
        <taxon>Ecdysozoa</taxon>
        <taxon>Arthropoda</taxon>
        <taxon>Hexapoda</taxon>
        <taxon>Insecta</taxon>
        <taxon>Pterygota</taxon>
        <taxon>Palaeoptera</taxon>
        <taxon>Odonata</taxon>
        <taxon>Epiprocta</taxon>
        <taxon>Anisoptera</taxon>
        <taxon>Libelluloidea</taxon>
        <taxon>Libellulidae</taxon>
        <taxon>Ladona</taxon>
    </lineage>
</organism>
<evidence type="ECO:0000313" key="2">
    <source>
        <dbReference type="Proteomes" id="UP000792457"/>
    </source>
</evidence>
<dbReference type="EMBL" id="KZ308126">
    <property type="protein sequence ID" value="KAG8222179.1"/>
    <property type="molecule type" value="Genomic_DNA"/>
</dbReference>
<name>A0A8K0JTX8_LADFU</name>
<accession>A0A8K0JTX8</accession>